<proteinExistence type="predicted"/>
<dbReference type="InterPro" id="IPR002041">
    <property type="entry name" value="Ran_GTPase"/>
</dbReference>
<dbReference type="Pfam" id="PF00071">
    <property type="entry name" value="Ras"/>
    <property type="match status" value="1"/>
</dbReference>
<sequence>MSVPKEYKIVLAGPFASGRTAFAAAASKAEKKSIKSLRADTFKVPLYTSAGSVVLTLYDTTMHAKGGLPADDFFRNADAAVVFFAANDRDSLEKSEEWYDAVVEANRRRGSEPTPILFAGTKVDDLSNLIKPADIDVPRKREVKYVEISAKAGYGVKELYTEICRMLLGGTVQLTDVLELQSSSASVDEEALEKRKKEYEEAAKP</sequence>
<reference evidence="6 7" key="1">
    <citation type="journal article" date="2018" name="Mol. Biol. Evol.">
        <title>Broad Genomic Sampling Reveals a Smut Pathogenic Ancestry of the Fungal Clade Ustilaginomycotina.</title>
        <authorList>
            <person name="Kijpornyongpan T."/>
            <person name="Mondo S.J."/>
            <person name="Barry K."/>
            <person name="Sandor L."/>
            <person name="Lee J."/>
            <person name="Lipzen A."/>
            <person name="Pangilinan J."/>
            <person name="LaButti K."/>
            <person name="Hainaut M."/>
            <person name="Henrissat B."/>
            <person name="Grigoriev I.V."/>
            <person name="Spatafora J.W."/>
            <person name="Aime M.C."/>
        </authorList>
    </citation>
    <scope>NUCLEOTIDE SEQUENCE [LARGE SCALE GENOMIC DNA]</scope>
    <source>
        <strain evidence="6 7">MCA 4186</strain>
    </source>
</reference>
<dbReference type="PANTHER" id="PTHR24071:SF0">
    <property type="entry name" value="GTP-BINDING NUCLEAR PROTEIN RAN"/>
    <property type="match status" value="1"/>
</dbReference>
<accession>A0A316Z7I3</accession>
<evidence type="ECO:0000313" key="7">
    <source>
        <dbReference type="Proteomes" id="UP000245946"/>
    </source>
</evidence>
<keyword evidence="2" id="KW-0547">Nucleotide-binding</keyword>
<evidence type="ECO:0000256" key="1">
    <source>
        <dbReference type="ARBA" id="ARBA00022448"/>
    </source>
</evidence>
<dbReference type="Gene3D" id="3.40.50.300">
    <property type="entry name" value="P-loop containing nucleotide triphosphate hydrolases"/>
    <property type="match status" value="1"/>
</dbReference>
<evidence type="ECO:0000256" key="2">
    <source>
        <dbReference type="ARBA" id="ARBA00022741"/>
    </source>
</evidence>
<gene>
    <name evidence="6" type="ORF">FA09DRAFT_343429</name>
</gene>
<dbReference type="GeneID" id="37272143"/>
<keyword evidence="7" id="KW-1185">Reference proteome</keyword>
<dbReference type="SUPFAM" id="SSF52540">
    <property type="entry name" value="P-loop containing nucleoside triphosphate hydrolases"/>
    <property type="match status" value="1"/>
</dbReference>
<dbReference type="PRINTS" id="PR00449">
    <property type="entry name" value="RASTRNSFRMNG"/>
</dbReference>
<dbReference type="STRING" id="58919.A0A316Z7I3"/>
<evidence type="ECO:0000256" key="3">
    <source>
        <dbReference type="ARBA" id="ARBA00022927"/>
    </source>
</evidence>
<name>A0A316Z7I3_9BASI</name>
<dbReference type="Proteomes" id="UP000245946">
    <property type="component" value="Unassembled WGS sequence"/>
</dbReference>
<dbReference type="SMART" id="SM00176">
    <property type="entry name" value="RAN"/>
    <property type="match status" value="1"/>
</dbReference>
<dbReference type="EMBL" id="KZ819294">
    <property type="protein sequence ID" value="PWN97559.1"/>
    <property type="molecule type" value="Genomic_DNA"/>
</dbReference>
<evidence type="ECO:0000256" key="5">
    <source>
        <dbReference type="SAM" id="MobiDB-lite"/>
    </source>
</evidence>
<keyword evidence="3" id="KW-0653">Protein transport</keyword>
<dbReference type="OrthoDB" id="245989at2759"/>
<keyword evidence="4" id="KW-0342">GTP-binding</keyword>
<dbReference type="GO" id="GO:0000054">
    <property type="term" value="P:ribosomal subunit export from nucleus"/>
    <property type="evidence" value="ECO:0007669"/>
    <property type="project" value="TreeGrafter"/>
</dbReference>
<evidence type="ECO:0000256" key="4">
    <source>
        <dbReference type="ARBA" id="ARBA00023134"/>
    </source>
</evidence>
<dbReference type="AlphaFoldDB" id="A0A316Z7I3"/>
<dbReference type="PANTHER" id="PTHR24071">
    <property type="entry name" value="RAN GTPASE"/>
    <property type="match status" value="1"/>
</dbReference>
<dbReference type="GO" id="GO:0005737">
    <property type="term" value="C:cytoplasm"/>
    <property type="evidence" value="ECO:0007669"/>
    <property type="project" value="TreeGrafter"/>
</dbReference>
<feature type="region of interest" description="Disordered" evidence="5">
    <location>
        <begin position="182"/>
        <end position="205"/>
    </location>
</feature>
<dbReference type="GO" id="GO:0006606">
    <property type="term" value="P:protein import into nucleus"/>
    <property type="evidence" value="ECO:0007669"/>
    <property type="project" value="TreeGrafter"/>
</dbReference>
<dbReference type="InterPro" id="IPR027417">
    <property type="entry name" value="P-loop_NTPase"/>
</dbReference>
<keyword evidence="6" id="KW-0378">Hydrolase</keyword>
<dbReference type="GO" id="GO:0003924">
    <property type="term" value="F:GTPase activity"/>
    <property type="evidence" value="ECO:0007669"/>
    <property type="project" value="InterPro"/>
</dbReference>
<dbReference type="GO" id="GO:0005525">
    <property type="term" value="F:GTP binding"/>
    <property type="evidence" value="ECO:0007669"/>
    <property type="project" value="UniProtKB-KW"/>
</dbReference>
<dbReference type="GO" id="GO:0005634">
    <property type="term" value="C:nucleus"/>
    <property type="evidence" value="ECO:0007669"/>
    <property type="project" value="TreeGrafter"/>
</dbReference>
<organism evidence="6 7">
    <name type="scientific">Tilletiopsis washingtonensis</name>
    <dbReference type="NCBI Taxonomy" id="58919"/>
    <lineage>
        <taxon>Eukaryota</taxon>
        <taxon>Fungi</taxon>
        <taxon>Dikarya</taxon>
        <taxon>Basidiomycota</taxon>
        <taxon>Ustilaginomycotina</taxon>
        <taxon>Exobasidiomycetes</taxon>
        <taxon>Entylomatales</taxon>
        <taxon>Entylomatales incertae sedis</taxon>
        <taxon>Tilletiopsis</taxon>
    </lineage>
</organism>
<evidence type="ECO:0000313" key="6">
    <source>
        <dbReference type="EMBL" id="PWN97559.1"/>
    </source>
</evidence>
<dbReference type="RefSeq" id="XP_025597838.1">
    <property type="nucleotide sequence ID" value="XM_025744599.1"/>
</dbReference>
<feature type="compositionally biased region" description="Basic and acidic residues" evidence="5">
    <location>
        <begin position="192"/>
        <end position="205"/>
    </location>
</feature>
<protein>
    <submittedName>
        <fullName evidence="6">P-loop containing nucleoside triphosphate hydrolase protein</fullName>
    </submittedName>
</protein>
<dbReference type="InterPro" id="IPR001806">
    <property type="entry name" value="Small_GTPase"/>
</dbReference>
<keyword evidence="1" id="KW-0813">Transport</keyword>